<evidence type="ECO:0000256" key="4">
    <source>
        <dbReference type="ARBA" id="ARBA00010763"/>
    </source>
</evidence>
<evidence type="ECO:0000256" key="6">
    <source>
        <dbReference type="ARBA" id="ARBA00022679"/>
    </source>
</evidence>
<evidence type="ECO:0000256" key="10">
    <source>
        <dbReference type="ARBA" id="ARBA00047317"/>
    </source>
</evidence>
<evidence type="ECO:0000256" key="1">
    <source>
        <dbReference type="ARBA" id="ARBA00001946"/>
    </source>
</evidence>
<keyword evidence="9 11" id="KW-0501">Molybdenum cofactor biosynthesis</keyword>
<evidence type="ECO:0000256" key="2">
    <source>
        <dbReference type="ARBA" id="ARBA00002901"/>
    </source>
</evidence>
<feature type="domain" description="MoaB/Mog" evidence="12">
    <location>
        <begin position="179"/>
        <end position="317"/>
    </location>
</feature>
<dbReference type="CDD" id="cd00887">
    <property type="entry name" value="MoeA"/>
    <property type="match status" value="1"/>
</dbReference>
<organism evidence="13 14">
    <name type="scientific">Paralysiella testudinis</name>
    <dbReference type="NCBI Taxonomy" id="2809020"/>
    <lineage>
        <taxon>Bacteria</taxon>
        <taxon>Pseudomonadati</taxon>
        <taxon>Pseudomonadota</taxon>
        <taxon>Betaproteobacteria</taxon>
        <taxon>Neisseriales</taxon>
        <taxon>Neisseriaceae</taxon>
        <taxon>Paralysiella</taxon>
    </lineage>
</organism>
<dbReference type="Pfam" id="PF03453">
    <property type="entry name" value="MoeA_N"/>
    <property type="match status" value="1"/>
</dbReference>
<dbReference type="InterPro" id="IPR001453">
    <property type="entry name" value="MoaB/Mog_dom"/>
</dbReference>
<evidence type="ECO:0000256" key="8">
    <source>
        <dbReference type="ARBA" id="ARBA00022842"/>
    </source>
</evidence>
<evidence type="ECO:0000256" key="11">
    <source>
        <dbReference type="RuleBase" id="RU365090"/>
    </source>
</evidence>
<dbReference type="EMBL" id="CP069798">
    <property type="protein sequence ID" value="QRQ81030.1"/>
    <property type="molecule type" value="Genomic_DNA"/>
</dbReference>
<dbReference type="NCBIfam" id="NF045515">
    <property type="entry name" value="Glp_gephyrin"/>
    <property type="match status" value="1"/>
</dbReference>
<dbReference type="GO" id="GO:0005829">
    <property type="term" value="C:cytosol"/>
    <property type="evidence" value="ECO:0007669"/>
    <property type="project" value="TreeGrafter"/>
</dbReference>
<dbReference type="SUPFAM" id="SSF63882">
    <property type="entry name" value="MoeA N-terminal region -like"/>
    <property type="match status" value="1"/>
</dbReference>
<keyword evidence="7 11" id="KW-0479">Metal-binding</keyword>
<dbReference type="SMART" id="SM00852">
    <property type="entry name" value="MoCF_biosynth"/>
    <property type="match status" value="1"/>
</dbReference>
<proteinExistence type="inferred from homology"/>
<evidence type="ECO:0000256" key="9">
    <source>
        <dbReference type="ARBA" id="ARBA00023150"/>
    </source>
</evidence>
<dbReference type="PROSITE" id="PS01079">
    <property type="entry name" value="MOCF_BIOSYNTHESIS_2"/>
    <property type="match status" value="1"/>
</dbReference>
<reference evidence="13" key="1">
    <citation type="submission" date="2021-02" db="EMBL/GenBank/DDBJ databases">
        <title>Neisseriaceae sp. 26B isolated from the cloaca of a Common Toad-headed Turtle (Mesoclemmys nasuta).</title>
        <authorList>
            <person name="Spergser J."/>
            <person name="Busse H.-J."/>
        </authorList>
    </citation>
    <scope>NUCLEOTIDE SEQUENCE</scope>
    <source>
        <strain evidence="13">26B</strain>
    </source>
</reference>
<dbReference type="Gene3D" id="3.40.980.10">
    <property type="entry name" value="MoaB/Mog-like domain"/>
    <property type="match status" value="1"/>
</dbReference>
<dbReference type="GO" id="GO:0046872">
    <property type="term" value="F:metal ion binding"/>
    <property type="evidence" value="ECO:0007669"/>
    <property type="project" value="UniProtKB-UniRule"/>
</dbReference>
<dbReference type="Gene3D" id="2.40.340.10">
    <property type="entry name" value="MoeA, C-terminal, domain IV"/>
    <property type="match status" value="1"/>
</dbReference>
<sequence length="408" mass="43264">MALTAVAELQALIAAKISHDRQLPDIEQVPVAEAAGRVLAADAVSAINIPNADISAMDGYALPAAAAAGSQWQLMGEAVAGKAFVGEVPDNGCVRIMTGAVVPAACCCVVLQENVRADDKGITLNADIGERANIRYTGEEVAAGDTVLLAGRILRDADVMLLAALGFAQVPVYRKIKVAIMSTGNELHEPGTHISGADQIYDSNRHTLMARLQKLPVEIIDLGCVQDDLEGVLHTLDQAAHMADVVISSGGVSVGDYDFMREAVIRLGAIHHYKVAIKPGKPFVFGRMFKTWYFGLPGNPVSGFVGFDVFLKAALWQLCGAVEIPEPLRFNAILAQPLKKSPGRTDFQRAIIQQQPDGTWLAEPAGAQDSHRVWGVSRANAYVILAPESGNLPAGASVTVQPFADACL</sequence>
<dbReference type="Gene3D" id="2.170.190.11">
    <property type="entry name" value="Molybdopterin biosynthesis moea protein, domain 3"/>
    <property type="match status" value="1"/>
</dbReference>
<dbReference type="InterPro" id="IPR005111">
    <property type="entry name" value="MoeA_C_domain_IV"/>
</dbReference>
<dbReference type="SUPFAM" id="SSF63867">
    <property type="entry name" value="MoeA C-terminal domain-like"/>
    <property type="match status" value="1"/>
</dbReference>
<keyword evidence="6 11" id="KW-0808">Transferase</keyword>
<comment type="catalytic activity">
    <reaction evidence="10">
        <text>adenylyl-molybdopterin + molybdate = Mo-molybdopterin + AMP + H(+)</text>
        <dbReference type="Rhea" id="RHEA:35047"/>
        <dbReference type="ChEBI" id="CHEBI:15378"/>
        <dbReference type="ChEBI" id="CHEBI:36264"/>
        <dbReference type="ChEBI" id="CHEBI:62727"/>
        <dbReference type="ChEBI" id="CHEBI:71302"/>
        <dbReference type="ChEBI" id="CHEBI:456215"/>
        <dbReference type="EC" id="2.10.1.1"/>
    </reaction>
</comment>
<dbReference type="PANTHER" id="PTHR10192">
    <property type="entry name" value="MOLYBDOPTERIN BIOSYNTHESIS PROTEIN"/>
    <property type="match status" value="1"/>
</dbReference>
<dbReference type="Pfam" id="PF00994">
    <property type="entry name" value="MoCF_biosynth"/>
    <property type="match status" value="1"/>
</dbReference>
<dbReference type="GO" id="GO:0006777">
    <property type="term" value="P:Mo-molybdopterin cofactor biosynthetic process"/>
    <property type="evidence" value="ECO:0007669"/>
    <property type="project" value="UniProtKB-UniRule"/>
</dbReference>
<evidence type="ECO:0000313" key="14">
    <source>
        <dbReference type="Proteomes" id="UP000653156"/>
    </source>
</evidence>
<dbReference type="SUPFAM" id="SSF53218">
    <property type="entry name" value="Molybdenum cofactor biosynthesis proteins"/>
    <property type="match status" value="1"/>
</dbReference>
<dbReference type="FunFam" id="3.40.980.10:FF:000004">
    <property type="entry name" value="Molybdopterin molybdenumtransferase"/>
    <property type="match status" value="1"/>
</dbReference>
<dbReference type="InterPro" id="IPR036688">
    <property type="entry name" value="MoeA_C_domain_IV_sf"/>
</dbReference>
<dbReference type="AlphaFoldDB" id="A0A892ZEJ0"/>
<gene>
    <name evidence="13" type="ORF">JQU52_09845</name>
</gene>
<comment type="function">
    <text evidence="2 11">Catalyzes the insertion of molybdate into adenylated molybdopterin with the concomitant release of AMP.</text>
</comment>
<comment type="cofactor">
    <cofactor evidence="1 11">
        <name>Mg(2+)</name>
        <dbReference type="ChEBI" id="CHEBI:18420"/>
    </cofactor>
</comment>
<dbReference type="InterPro" id="IPR038987">
    <property type="entry name" value="MoeA-like"/>
</dbReference>
<accession>A0A892ZEJ0</accession>
<dbReference type="KEGG" id="ptes:JQU52_09845"/>
<dbReference type="EC" id="2.10.1.1" evidence="11"/>
<evidence type="ECO:0000256" key="3">
    <source>
        <dbReference type="ARBA" id="ARBA00005046"/>
    </source>
</evidence>
<evidence type="ECO:0000256" key="5">
    <source>
        <dbReference type="ARBA" id="ARBA00022505"/>
    </source>
</evidence>
<comment type="similarity">
    <text evidence="4 11">Belongs to the MoeA family.</text>
</comment>
<protein>
    <recommendedName>
        <fullName evidence="11">Molybdopterin molybdenumtransferase</fullName>
        <ecNumber evidence="11">2.10.1.1</ecNumber>
    </recommendedName>
</protein>
<dbReference type="Pfam" id="PF03454">
    <property type="entry name" value="MoeA_C"/>
    <property type="match status" value="1"/>
</dbReference>
<evidence type="ECO:0000256" key="7">
    <source>
        <dbReference type="ARBA" id="ARBA00022723"/>
    </source>
</evidence>
<dbReference type="RefSeq" id="WP_230338315.1">
    <property type="nucleotide sequence ID" value="NZ_CP069798.1"/>
</dbReference>
<comment type="pathway">
    <text evidence="3 11">Cofactor biosynthesis; molybdopterin biosynthesis.</text>
</comment>
<evidence type="ECO:0000259" key="12">
    <source>
        <dbReference type="SMART" id="SM00852"/>
    </source>
</evidence>
<keyword evidence="8 11" id="KW-0460">Magnesium</keyword>
<dbReference type="InterPro" id="IPR005110">
    <property type="entry name" value="MoeA_linker/N"/>
</dbReference>
<dbReference type="Gene3D" id="3.90.105.10">
    <property type="entry name" value="Molybdopterin biosynthesis moea protein, domain 2"/>
    <property type="match status" value="1"/>
</dbReference>
<dbReference type="InterPro" id="IPR008284">
    <property type="entry name" value="MoCF_biosynth_CS"/>
</dbReference>
<dbReference type="GO" id="GO:0061599">
    <property type="term" value="F:molybdopterin molybdotransferase activity"/>
    <property type="evidence" value="ECO:0007669"/>
    <property type="project" value="UniProtKB-UniRule"/>
</dbReference>
<dbReference type="UniPathway" id="UPA00344"/>
<dbReference type="InterPro" id="IPR036135">
    <property type="entry name" value="MoeA_linker/N_sf"/>
</dbReference>
<name>A0A892ZEJ0_9NEIS</name>
<dbReference type="NCBIfam" id="TIGR00177">
    <property type="entry name" value="molyb_syn"/>
    <property type="match status" value="1"/>
</dbReference>
<dbReference type="Proteomes" id="UP000653156">
    <property type="component" value="Chromosome"/>
</dbReference>
<evidence type="ECO:0000313" key="13">
    <source>
        <dbReference type="EMBL" id="QRQ81030.1"/>
    </source>
</evidence>
<dbReference type="PANTHER" id="PTHR10192:SF5">
    <property type="entry name" value="GEPHYRIN"/>
    <property type="match status" value="1"/>
</dbReference>
<keyword evidence="5 11" id="KW-0500">Molybdenum</keyword>
<dbReference type="InterPro" id="IPR036425">
    <property type="entry name" value="MoaB/Mog-like_dom_sf"/>
</dbReference>
<keyword evidence="14" id="KW-1185">Reference proteome</keyword>